<dbReference type="SUPFAM" id="SSF51905">
    <property type="entry name" value="FAD/NAD(P)-binding domain"/>
    <property type="match status" value="1"/>
</dbReference>
<evidence type="ECO:0000256" key="1">
    <source>
        <dbReference type="ARBA" id="ARBA00007992"/>
    </source>
</evidence>
<comment type="similarity">
    <text evidence="1">Belongs to the paxM FAD-dependent monooxygenase family.</text>
</comment>
<evidence type="ECO:0000256" key="4">
    <source>
        <dbReference type="ARBA" id="ARBA00023002"/>
    </source>
</evidence>
<evidence type="ECO:0000256" key="5">
    <source>
        <dbReference type="ARBA" id="ARBA00023033"/>
    </source>
</evidence>
<dbReference type="InterPro" id="IPR002938">
    <property type="entry name" value="FAD-bd"/>
</dbReference>
<keyword evidence="8" id="KW-1185">Reference proteome</keyword>
<keyword evidence="3" id="KW-0274">FAD</keyword>
<gene>
    <name evidence="7" type="ORF">AMS68_005263</name>
</gene>
<keyword evidence="5" id="KW-0503">Monooxygenase</keyword>
<dbReference type="Proteomes" id="UP000503462">
    <property type="component" value="Chromosome 3"/>
</dbReference>
<accession>A0A6H0XYJ2</accession>
<protein>
    <recommendedName>
        <fullName evidence="6">FAD-binding domain-containing protein</fullName>
    </recommendedName>
</protein>
<organism evidence="7 8">
    <name type="scientific">Peltaster fructicola</name>
    <dbReference type="NCBI Taxonomy" id="286661"/>
    <lineage>
        <taxon>Eukaryota</taxon>
        <taxon>Fungi</taxon>
        <taxon>Dikarya</taxon>
        <taxon>Ascomycota</taxon>
        <taxon>Pezizomycotina</taxon>
        <taxon>Dothideomycetes</taxon>
        <taxon>Dothideomycetes incertae sedis</taxon>
        <taxon>Peltaster</taxon>
    </lineage>
</organism>
<evidence type="ECO:0000256" key="2">
    <source>
        <dbReference type="ARBA" id="ARBA00022630"/>
    </source>
</evidence>
<evidence type="ECO:0000259" key="6">
    <source>
        <dbReference type="Pfam" id="PF01494"/>
    </source>
</evidence>
<evidence type="ECO:0000256" key="3">
    <source>
        <dbReference type="ARBA" id="ARBA00022827"/>
    </source>
</evidence>
<dbReference type="PANTHER" id="PTHR13789">
    <property type="entry name" value="MONOOXYGENASE"/>
    <property type="match status" value="1"/>
</dbReference>
<keyword evidence="4" id="KW-0560">Oxidoreductase</keyword>
<evidence type="ECO:0000313" key="7">
    <source>
        <dbReference type="EMBL" id="QIW99745.1"/>
    </source>
</evidence>
<dbReference type="InterPro" id="IPR050493">
    <property type="entry name" value="FAD-dep_Monooxygenase_BioMet"/>
</dbReference>
<dbReference type="PANTHER" id="PTHR13789:SF215">
    <property type="entry name" value="FAD-BINDING DOMAIN-CONTAINING PROTEIN-RELATED"/>
    <property type="match status" value="1"/>
</dbReference>
<sequence length="352" mass="38050">MNKAGVLLFTYECRLNEWLNVAIIGHQSANVDDWNAPVSMDDVLSVLQDGFNPAWSAIAKCAGPNEWKGFPISSRDPLDRLYKDKVVLVGDAGHAMLPTHAQGATMALEDAAALEVLFSNVQSGDEVVKRLEIFQQLRLPRSATTQLLSNAMLYFKDGGEVKERIRHYYKGDLPFGEDMWSENIQSFFYDYDIWAEAKKALGFLNHPNGVPDDTLKYFGTMKRSSTPAAGARIPGAAALEDETALEAADEEPAAVVVPTAVTDAEIAEDDMAAAADADADADAEADADADALAATPVDTPEEIAAATTVEQPKTSGGNRSVDATVLAALMPSLFELYQELYAEGSHLLLKLY</sequence>
<dbReference type="AlphaFoldDB" id="A0A6H0XYJ2"/>
<dbReference type="GO" id="GO:0071949">
    <property type="term" value="F:FAD binding"/>
    <property type="evidence" value="ECO:0007669"/>
    <property type="project" value="InterPro"/>
</dbReference>
<feature type="domain" description="FAD-binding" evidence="6">
    <location>
        <begin position="78"/>
        <end position="143"/>
    </location>
</feature>
<dbReference type="Gene3D" id="3.50.50.60">
    <property type="entry name" value="FAD/NAD(P)-binding domain"/>
    <property type="match status" value="1"/>
</dbReference>
<proteinExistence type="inferred from homology"/>
<reference evidence="7 8" key="1">
    <citation type="journal article" date="2016" name="Sci. Rep.">
        <title>Peltaster fructicola genome reveals evolution from an invasive phytopathogen to an ectophytic parasite.</title>
        <authorList>
            <person name="Xu C."/>
            <person name="Chen H."/>
            <person name="Gleason M.L."/>
            <person name="Xu J.R."/>
            <person name="Liu H."/>
            <person name="Zhang R."/>
            <person name="Sun G."/>
        </authorList>
    </citation>
    <scope>NUCLEOTIDE SEQUENCE [LARGE SCALE GENOMIC DNA]</scope>
    <source>
        <strain evidence="7 8">LNHT1506</strain>
    </source>
</reference>
<dbReference type="OrthoDB" id="9993796at2759"/>
<dbReference type="EMBL" id="CP051141">
    <property type="protein sequence ID" value="QIW99745.1"/>
    <property type="molecule type" value="Genomic_DNA"/>
</dbReference>
<dbReference type="GO" id="GO:0004497">
    <property type="term" value="F:monooxygenase activity"/>
    <property type="evidence" value="ECO:0007669"/>
    <property type="project" value="UniProtKB-KW"/>
</dbReference>
<evidence type="ECO:0000313" key="8">
    <source>
        <dbReference type="Proteomes" id="UP000503462"/>
    </source>
</evidence>
<name>A0A6H0XYJ2_9PEZI</name>
<dbReference type="InterPro" id="IPR036188">
    <property type="entry name" value="FAD/NAD-bd_sf"/>
</dbReference>
<dbReference type="Pfam" id="PF01494">
    <property type="entry name" value="FAD_binding_3"/>
    <property type="match status" value="1"/>
</dbReference>
<keyword evidence="2" id="KW-0285">Flavoprotein</keyword>